<gene>
    <name evidence="1" type="primary">Mbip</name>
</gene>
<reference evidence="1" key="1">
    <citation type="submission" date="2020-04" db="EMBL/GenBank/DDBJ databases">
        <authorList>
            <person name="Neveu A P."/>
        </authorList>
    </citation>
    <scope>NUCLEOTIDE SEQUENCE</scope>
    <source>
        <tissue evidence="1">Whole embryo</tissue>
    </source>
</reference>
<proteinExistence type="evidence at transcript level"/>
<accession>A0A6F9DL07</accession>
<protein>
    <submittedName>
        <fullName evidence="1">MAP3K12-binding inhibitory protein 1-like</fullName>
    </submittedName>
</protein>
<dbReference type="AlphaFoldDB" id="A0A6F9DL07"/>
<name>A0A6F9DL07_9ASCI</name>
<organism evidence="1">
    <name type="scientific">Phallusia mammillata</name>
    <dbReference type="NCBI Taxonomy" id="59560"/>
    <lineage>
        <taxon>Eukaryota</taxon>
        <taxon>Metazoa</taxon>
        <taxon>Chordata</taxon>
        <taxon>Tunicata</taxon>
        <taxon>Ascidiacea</taxon>
        <taxon>Phlebobranchia</taxon>
        <taxon>Ascidiidae</taxon>
        <taxon>Phallusia</taxon>
    </lineage>
</organism>
<evidence type="ECO:0000313" key="1">
    <source>
        <dbReference type="EMBL" id="CAB3263666.1"/>
    </source>
</evidence>
<sequence>MGSTNDSHLKNYLKCLKDFGTELGLPPNAFHVSLEYEYPNIDVSLLSTKVENLVSCMQDNLDAFKKEREYKIDESLVQITAPKAQLDKRIASFIAHAQQAVDEQNVREFSITKELTQDDCRCARTHALYQPRPANRTHLEVKRIENTEGPQMQVNSQGNWCAPVVRNIPPASSYSGIQERLQNLENHVGLQTESIPKNVYERIKILENRVLQLESISPEYFTKHAELGTKRQRLSRDDTTQMSIDEIDDRIRLLKQNLLRESGRPV</sequence>
<dbReference type="EMBL" id="LR787804">
    <property type="protein sequence ID" value="CAB3263666.1"/>
    <property type="molecule type" value="mRNA"/>
</dbReference>